<evidence type="ECO:0000313" key="8">
    <source>
        <dbReference type="Proteomes" id="UP000036313"/>
    </source>
</evidence>
<dbReference type="RefSeq" id="WP_048422645.1">
    <property type="nucleotide sequence ID" value="NZ_JYNU01000008.1"/>
</dbReference>
<evidence type="ECO:0000313" key="7">
    <source>
        <dbReference type="EMBL" id="KMO78963.1"/>
    </source>
</evidence>
<dbReference type="GO" id="GO:0050660">
    <property type="term" value="F:flavin adenine dinucleotide binding"/>
    <property type="evidence" value="ECO:0007669"/>
    <property type="project" value="InterPro"/>
</dbReference>
<keyword evidence="7" id="KW-0560">Oxidoreductase</keyword>
<dbReference type="Proteomes" id="UP000036313">
    <property type="component" value="Unassembled WGS sequence"/>
</dbReference>
<dbReference type="InterPro" id="IPR007867">
    <property type="entry name" value="GMC_OxRtase_C"/>
</dbReference>
<dbReference type="EC" id="1.1.99.-" evidence="7"/>
<sequence length="505" mass="53633">MENYDYIVVGAGSAGCVLAARLSEDSGVRVLVLESGGEDSHPQIATPPLWPTLWGSDVDYAYDTVAQRGGLRHAWPRGHTLGGSGSINAMVYLRGHPSDFDHWAAQGCTGWDHASVLPYFMRMESVPAGDPDHRGRGGPLRPAPVARAEANPLSEVFVHAAAAAGHPVTEDFNGARSDGAGWHDLSITDGRRQSAALAYLHPARTRNNLTVATGARTHRLLFRGHRCVGVEYRQGGRTHRAHAGAEVILSAGAVDSPRLLLLSGVGPAAELAEVGIPVHHDLPGVGRNLHDHPLCGVVCEAAQPIPTGRTNLAETSMAFRSDPALDGPDMQLMFIHVPFHPPHLAAPANSFTVAVTMVPDSRGTIRLAGPDPQTPPLIDPAYLAEESDVERMLYGLDVARQILATTPFRDWHAGEILPGAAVVDRKELRDYVFRATGTYYHPVGSCAMGTGAEAVVDPELAVHGLEGLRIADASIMPRIVGVNTNAATMMIAEKAAAMITEAGRG</sequence>
<accession>A0A0J6WAL8</accession>
<evidence type="ECO:0000256" key="4">
    <source>
        <dbReference type="ARBA" id="ARBA00022827"/>
    </source>
</evidence>
<feature type="domain" description="Glucose-methanol-choline oxidoreductase N-terminal" evidence="6">
    <location>
        <begin position="252"/>
        <end position="266"/>
    </location>
</feature>
<evidence type="ECO:0000256" key="5">
    <source>
        <dbReference type="PIRSR" id="PIRSR000137-2"/>
    </source>
</evidence>
<dbReference type="InterPro" id="IPR012132">
    <property type="entry name" value="GMC_OxRdtase"/>
</dbReference>
<dbReference type="PIRSF" id="PIRSF000137">
    <property type="entry name" value="Alcohol_oxidase"/>
    <property type="match status" value="1"/>
</dbReference>
<evidence type="ECO:0000256" key="2">
    <source>
        <dbReference type="ARBA" id="ARBA00010790"/>
    </source>
</evidence>
<comment type="caution">
    <text evidence="7">The sequence shown here is derived from an EMBL/GenBank/DDBJ whole genome shotgun (WGS) entry which is preliminary data.</text>
</comment>
<reference evidence="7 8" key="1">
    <citation type="journal article" date="2015" name="Genome Biol. Evol.">
        <title>Characterization of Three Mycobacterium spp. with Potential Use in Bioremediation by Genome Sequencing and Comparative Genomics.</title>
        <authorList>
            <person name="Das S."/>
            <person name="Pettersson B.M."/>
            <person name="Behra P.R."/>
            <person name="Ramesh M."/>
            <person name="Dasgupta S."/>
            <person name="Bhattacharya A."/>
            <person name="Kirsebom L.A."/>
        </authorList>
    </citation>
    <scope>NUCLEOTIDE SEQUENCE [LARGE SCALE GENOMIC DNA]</scope>
    <source>
        <strain evidence="7 8">DSM 44075</strain>
    </source>
</reference>
<dbReference type="SUPFAM" id="SSF54373">
    <property type="entry name" value="FAD-linked reductases, C-terminal domain"/>
    <property type="match status" value="1"/>
</dbReference>
<dbReference type="InterPro" id="IPR036188">
    <property type="entry name" value="FAD/NAD-bd_sf"/>
</dbReference>
<dbReference type="InterPro" id="IPR000172">
    <property type="entry name" value="GMC_OxRdtase_N"/>
</dbReference>
<evidence type="ECO:0000256" key="3">
    <source>
        <dbReference type="ARBA" id="ARBA00022630"/>
    </source>
</evidence>
<dbReference type="Gene3D" id="3.30.560.10">
    <property type="entry name" value="Glucose Oxidase, domain 3"/>
    <property type="match status" value="1"/>
</dbReference>
<proteinExistence type="inferred from homology"/>
<dbReference type="PATRIC" id="fig|1807.14.peg.1464"/>
<dbReference type="PROSITE" id="PS00624">
    <property type="entry name" value="GMC_OXRED_2"/>
    <property type="match status" value="1"/>
</dbReference>
<keyword evidence="4 5" id="KW-0274">FAD</keyword>
<dbReference type="EMBL" id="JYNU01000008">
    <property type="protein sequence ID" value="KMO78963.1"/>
    <property type="molecule type" value="Genomic_DNA"/>
</dbReference>
<evidence type="ECO:0000259" key="6">
    <source>
        <dbReference type="PROSITE" id="PS00624"/>
    </source>
</evidence>
<dbReference type="Gene3D" id="3.50.50.60">
    <property type="entry name" value="FAD/NAD(P)-binding domain"/>
    <property type="match status" value="1"/>
</dbReference>
<name>A0A0J6WAL8_9MYCO</name>
<dbReference type="GO" id="GO:0016614">
    <property type="term" value="F:oxidoreductase activity, acting on CH-OH group of donors"/>
    <property type="evidence" value="ECO:0007669"/>
    <property type="project" value="InterPro"/>
</dbReference>
<dbReference type="PANTHER" id="PTHR11552:SF147">
    <property type="entry name" value="CHOLINE DEHYDROGENASE, MITOCHONDRIAL"/>
    <property type="match status" value="1"/>
</dbReference>
<feature type="binding site" evidence="5">
    <location>
        <position position="439"/>
    </location>
    <ligand>
        <name>substrate</name>
    </ligand>
</feature>
<comment type="cofactor">
    <cofactor evidence="1 5">
        <name>FAD</name>
        <dbReference type="ChEBI" id="CHEBI:57692"/>
    </cofactor>
</comment>
<comment type="similarity">
    <text evidence="2">Belongs to the GMC oxidoreductase family.</text>
</comment>
<dbReference type="SUPFAM" id="SSF51905">
    <property type="entry name" value="FAD/NAD(P)-binding domain"/>
    <property type="match status" value="1"/>
</dbReference>
<dbReference type="PANTHER" id="PTHR11552">
    <property type="entry name" value="GLUCOSE-METHANOL-CHOLINE GMC OXIDOREDUCTASE"/>
    <property type="match status" value="1"/>
</dbReference>
<dbReference type="Pfam" id="PF05199">
    <property type="entry name" value="GMC_oxred_C"/>
    <property type="match status" value="1"/>
</dbReference>
<feature type="binding site" evidence="5">
    <location>
        <begin position="88"/>
        <end position="91"/>
    </location>
    <ligand>
        <name>FAD</name>
        <dbReference type="ChEBI" id="CHEBI:57692"/>
    </ligand>
</feature>
<organism evidence="7 8">
    <name type="scientific">Mycolicibacterium obuense</name>
    <dbReference type="NCBI Taxonomy" id="1807"/>
    <lineage>
        <taxon>Bacteria</taxon>
        <taxon>Bacillati</taxon>
        <taxon>Actinomycetota</taxon>
        <taxon>Actinomycetes</taxon>
        <taxon>Mycobacteriales</taxon>
        <taxon>Mycobacteriaceae</taxon>
        <taxon>Mycolicibacterium</taxon>
    </lineage>
</organism>
<keyword evidence="3" id="KW-0285">Flavoprotein</keyword>
<evidence type="ECO:0000256" key="1">
    <source>
        <dbReference type="ARBA" id="ARBA00001974"/>
    </source>
</evidence>
<dbReference type="AlphaFoldDB" id="A0A0J6WAL8"/>
<dbReference type="Pfam" id="PF00732">
    <property type="entry name" value="GMC_oxred_N"/>
    <property type="match status" value="1"/>
</dbReference>
<protein>
    <submittedName>
        <fullName evidence="7">Alcohol dehydrogenase [acceptor]</fullName>
        <ecNumber evidence="7">1.1.99.-</ecNumber>
    </submittedName>
</protein>
<gene>
    <name evidence="7" type="primary">alkJ_2</name>
    <name evidence="7" type="ORF">MOBUDSM44075_01454</name>
</gene>